<protein>
    <recommendedName>
        <fullName evidence="4">Carboxylic ester hydrolase</fullName>
        <ecNumber evidence="4">3.1.1.-</ecNumber>
    </recommendedName>
</protein>
<dbReference type="Pfam" id="PF00135">
    <property type="entry name" value="COesterase"/>
    <property type="match status" value="1"/>
</dbReference>
<sequence>MNLLSGRAKEETQFEKMWVQFLSLFSIFLYLSNGEVNPGPVVQTSYGELQGFTINLENGQEANIFLKIPFALPPIGNLRLEKPKAPEKWQGTLNATSFGPACIQHGRQTGYTDVSEDCLHLNIFAPHEKPTNPEKYPVLVWVHGGGWVAGGAVSHGYSGLANRFVTHGIVVVTIQYRLGPLGDERFPGNLGLWDMRAALKYLKKNIANFGGNPNKITLMGGSAGSASVSMLSMSPSTRDLFEQAIQISASPFAEWTTSNRVIAETDKLAEQLGCKMKDSLELKRCLKNKTVDEIQDAVEVVGTSRYDLNVVLFGPRLDADFFPNDYPDLIKESPKKPTMLGMAAEEGGFFTILGLARSLNELYIPKDQFKNYKRNKLVKFIRNIVAPEIAFGEKKAKEAQNKIIDFYVNKQVPEEPDYKFWLQRYTQLFSDIGFNIPILKEVQYKREYDWPVYLYLWEHFNPENFEKDLPIKGAFHGIEYPYLFDFFLTGKFEFDENDRKVQKLFIDSIANFVKNGNPSTDNMTWPPLDKEHMFRHLSLSTMKSPQAVVRWYDAVRWHRTKFV</sequence>
<dbReference type="Gene3D" id="3.40.50.1820">
    <property type="entry name" value="alpha/beta hydrolase"/>
    <property type="match status" value="1"/>
</dbReference>
<evidence type="ECO:0000313" key="7">
    <source>
        <dbReference type="WBParaSite" id="ACRNAN_scaffold4778.g11637.t1"/>
    </source>
</evidence>
<reference evidence="7" key="1">
    <citation type="submission" date="2022-11" db="UniProtKB">
        <authorList>
            <consortium name="WormBaseParasite"/>
        </authorList>
    </citation>
    <scope>IDENTIFICATION</scope>
</reference>
<evidence type="ECO:0000256" key="4">
    <source>
        <dbReference type="RuleBase" id="RU361235"/>
    </source>
</evidence>
<dbReference type="PANTHER" id="PTHR44590">
    <property type="entry name" value="CARBOXYLIC ESTER HYDROLASE-RELATED"/>
    <property type="match status" value="1"/>
</dbReference>
<dbReference type="AlphaFoldDB" id="A0A914E0A3"/>
<evidence type="ECO:0000259" key="5">
    <source>
        <dbReference type="Pfam" id="PF00135"/>
    </source>
</evidence>
<proteinExistence type="inferred from homology"/>
<dbReference type="InterPro" id="IPR019826">
    <property type="entry name" value="Carboxylesterase_B_AS"/>
</dbReference>
<dbReference type="InterPro" id="IPR002018">
    <property type="entry name" value="CarbesteraseB"/>
</dbReference>
<evidence type="ECO:0000313" key="6">
    <source>
        <dbReference type="Proteomes" id="UP000887540"/>
    </source>
</evidence>
<evidence type="ECO:0000256" key="3">
    <source>
        <dbReference type="ARBA" id="ARBA00022801"/>
    </source>
</evidence>
<keyword evidence="3 4" id="KW-0378">Hydrolase</keyword>
<feature type="domain" description="Carboxylesterase type B" evidence="5">
    <location>
        <begin position="40"/>
        <end position="539"/>
    </location>
</feature>
<comment type="similarity">
    <text evidence="1 4">Belongs to the type-B carboxylesterase/lipase family.</text>
</comment>
<dbReference type="PROSITE" id="PS00122">
    <property type="entry name" value="CARBOXYLESTERASE_B_1"/>
    <property type="match status" value="1"/>
</dbReference>
<dbReference type="GO" id="GO:0052689">
    <property type="term" value="F:carboxylic ester hydrolase activity"/>
    <property type="evidence" value="ECO:0007669"/>
    <property type="project" value="UniProtKB-KW"/>
</dbReference>
<dbReference type="PANTHER" id="PTHR44590:SF4">
    <property type="entry name" value="CARBOXYLIC ESTER HYDROLASE"/>
    <property type="match status" value="1"/>
</dbReference>
<dbReference type="EC" id="3.1.1.-" evidence="4"/>
<dbReference type="SUPFAM" id="SSF53474">
    <property type="entry name" value="alpha/beta-Hydrolases"/>
    <property type="match status" value="1"/>
</dbReference>
<organism evidence="6 7">
    <name type="scientific">Acrobeloides nanus</name>
    <dbReference type="NCBI Taxonomy" id="290746"/>
    <lineage>
        <taxon>Eukaryota</taxon>
        <taxon>Metazoa</taxon>
        <taxon>Ecdysozoa</taxon>
        <taxon>Nematoda</taxon>
        <taxon>Chromadorea</taxon>
        <taxon>Rhabditida</taxon>
        <taxon>Tylenchina</taxon>
        <taxon>Cephalobomorpha</taxon>
        <taxon>Cephaloboidea</taxon>
        <taxon>Cephalobidae</taxon>
        <taxon>Acrobeloides</taxon>
    </lineage>
</organism>
<dbReference type="InterPro" id="IPR029058">
    <property type="entry name" value="AB_hydrolase_fold"/>
</dbReference>
<keyword evidence="2" id="KW-0719">Serine esterase</keyword>
<dbReference type="Proteomes" id="UP000887540">
    <property type="component" value="Unplaced"/>
</dbReference>
<name>A0A914E0A3_9BILA</name>
<evidence type="ECO:0000256" key="1">
    <source>
        <dbReference type="ARBA" id="ARBA00005964"/>
    </source>
</evidence>
<accession>A0A914E0A3</accession>
<evidence type="ECO:0000256" key="2">
    <source>
        <dbReference type="ARBA" id="ARBA00022487"/>
    </source>
</evidence>
<dbReference type="WBParaSite" id="ACRNAN_scaffold4778.g11637.t1">
    <property type="protein sequence ID" value="ACRNAN_scaffold4778.g11637.t1"/>
    <property type="gene ID" value="ACRNAN_scaffold4778.g11637"/>
</dbReference>
<keyword evidence="6" id="KW-1185">Reference proteome</keyword>